<evidence type="ECO:0000256" key="1">
    <source>
        <dbReference type="ARBA" id="ARBA00023125"/>
    </source>
</evidence>
<proteinExistence type="predicted"/>
<keyword evidence="6" id="KW-1185">Reference proteome</keyword>
<keyword evidence="1 2" id="KW-0238">DNA-binding</keyword>
<feature type="region of interest" description="Disordered" evidence="3">
    <location>
        <begin position="1"/>
        <end position="28"/>
    </location>
</feature>
<feature type="compositionally biased region" description="Low complexity" evidence="3">
    <location>
        <begin position="18"/>
        <end position="27"/>
    </location>
</feature>
<evidence type="ECO:0000259" key="4">
    <source>
        <dbReference type="PROSITE" id="PS50977"/>
    </source>
</evidence>
<name>A0ABV7VKZ7_9PROT</name>
<feature type="compositionally biased region" description="Basic residues" evidence="3">
    <location>
        <begin position="1"/>
        <end position="17"/>
    </location>
</feature>
<sequence>MAKPAHSKSQSKGKSQGKGKAQGRAGAPVEADPVEVMLDLVATEGWRGLTLARIAEASGLRLSDLYLQYGAKNDLLAAYARRIDAAMLAALGDAPAEAAATPDAAKDRLFEAVMARLDALAPHKAAVRVLARELPGDPAALLCFLYGGLRRGLDWTLAAAALDAAGPRGLLRRKLLGLVYLDTLRVWLKDDSADLGPTMARLDKRLSQAIGPLSRPGFFSHMRDKMADAA</sequence>
<feature type="domain" description="HTH tetR-type" evidence="4">
    <location>
        <begin position="27"/>
        <end position="87"/>
    </location>
</feature>
<dbReference type="Gene3D" id="1.10.357.10">
    <property type="entry name" value="Tetracycline Repressor, domain 2"/>
    <property type="match status" value="1"/>
</dbReference>
<evidence type="ECO:0000256" key="2">
    <source>
        <dbReference type="PROSITE-ProRule" id="PRU00335"/>
    </source>
</evidence>
<dbReference type="SUPFAM" id="SSF46689">
    <property type="entry name" value="Homeodomain-like"/>
    <property type="match status" value="1"/>
</dbReference>
<gene>
    <name evidence="5" type="ORF">ACFOOQ_20115</name>
</gene>
<organism evidence="5 6">
    <name type="scientific">Ferrovibrio xuzhouensis</name>
    <dbReference type="NCBI Taxonomy" id="1576914"/>
    <lineage>
        <taxon>Bacteria</taxon>
        <taxon>Pseudomonadati</taxon>
        <taxon>Pseudomonadota</taxon>
        <taxon>Alphaproteobacteria</taxon>
        <taxon>Rhodospirillales</taxon>
        <taxon>Rhodospirillaceae</taxon>
        <taxon>Ferrovibrio</taxon>
    </lineage>
</organism>
<dbReference type="InterPro" id="IPR009057">
    <property type="entry name" value="Homeodomain-like_sf"/>
</dbReference>
<evidence type="ECO:0000313" key="5">
    <source>
        <dbReference type="EMBL" id="MFC3677869.1"/>
    </source>
</evidence>
<evidence type="ECO:0000313" key="6">
    <source>
        <dbReference type="Proteomes" id="UP001595711"/>
    </source>
</evidence>
<comment type="caution">
    <text evidence="5">The sequence shown here is derived from an EMBL/GenBank/DDBJ whole genome shotgun (WGS) entry which is preliminary data.</text>
</comment>
<feature type="DNA-binding region" description="H-T-H motif" evidence="2">
    <location>
        <begin position="50"/>
        <end position="69"/>
    </location>
</feature>
<dbReference type="Proteomes" id="UP001595711">
    <property type="component" value="Unassembled WGS sequence"/>
</dbReference>
<dbReference type="EMBL" id="JBHRYJ010000006">
    <property type="protein sequence ID" value="MFC3677869.1"/>
    <property type="molecule type" value="Genomic_DNA"/>
</dbReference>
<dbReference type="RefSeq" id="WP_379729480.1">
    <property type="nucleotide sequence ID" value="NZ_JBHRYJ010000006.1"/>
</dbReference>
<evidence type="ECO:0000256" key="3">
    <source>
        <dbReference type="SAM" id="MobiDB-lite"/>
    </source>
</evidence>
<protein>
    <recommendedName>
        <fullName evidence="4">HTH tetR-type domain-containing protein</fullName>
    </recommendedName>
</protein>
<dbReference type="InterPro" id="IPR001647">
    <property type="entry name" value="HTH_TetR"/>
</dbReference>
<reference evidence="6" key="1">
    <citation type="journal article" date="2019" name="Int. J. Syst. Evol. Microbiol.">
        <title>The Global Catalogue of Microorganisms (GCM) 10K type strain sequencing project: providing services to taxonomists for standard genome sequencing and annotation.</title>
        <authorList>
            <consortium name="The Broad Institute Genomics Platform"/>
            <consortium name="The Broad Institute Genome Sequencing Center for Infectious Disease"/>
            <person name="Wu L."/>
            <person name="Ma J."/>
        </authorList>
    </citation>
    <scope>NUCLEOTIDE SEQUENCE [LARGE SCALE GENOMIC DNA]</scope>
    <source>
        <strain evidence="6">KCTC 42182</strain>
    </source>
</reference>
<dbReference type="PROSITE" id="PS50977">
    <property type="entry name" value="HTH_TETR_2"/>
    <property type="match status" value="1"/>
</dbReference>
<accession>A0ABV7VKZ7</accession>